<dbReference type="SUPFAM" id="SSF52540">
    <property type="entry name" value="P-loop containing nucleoside triphosphate hydrolases"/>
    <property type="match status" value="1"/>
</dbReference>
<dbReference type="EMBL" id="PQXI01000094">
    <property type="protein sequence ID" value="TGO24807.1"/>
    <property type="molecule type" value="Genomic_DNA"/>
</dbReference>
<sequence>MPCVNFSDEMLTAFPNAKVVLTRREPVAWEGMGAVHETMRLAITDYNSSKPWTDGEALAAHVSKNIEHIRSVVPPEILLEFHPRDGWEILCRFLRKEVQKEPFPYINKGNFTANVFKLVLVLKTIKICGPYFMALGVGYLAWA</sequence>
<dbReference type="PANTHER" id="PTHR36978:SF4">
    <property type="entry name" value="P-LOOP CONTAINING NUCLEOSIDE TRIPHOSPHATE HYDROLASE PROTEIN"/>
    <property type="match status" value="1"/>
</dbReference>
<dbReference type="Gene3D" id="3.40.50.300">
    <property type="entry name" value="P-loop containing nucleotide triphosphate hydrolases"/>
    <property type="match status" value="2"/>
</dbReference>
<evidence type="ECO:0000313" key="1">
    <source>
        <dbReference type="EMBL" id="TGO24807.1"/>
    </source>
</evidence>
<evidence type="ECO:0000313" key="2">
    <source>
        <dbReference type="Proteomes" id="UP000297910"/>
    </source>
</evidence>
<gene>
    <name evidence="1" type="ORF">BPAE_0094g00160</name>
</gene>
<dbReference type="Proteomes" id="UP000297910">
    <property type="component" value="Unassembled WGS sequence"/>
</dbReference>
<dbReference type="InterPro" id="IPR027417">
    <property type="entry name" value="P-loop_NTPase"/>
</dbReference>
<dbReference type="Pfam" id="PF17784">
    <property type="entry name" value="Sulfotransfer_4"/>
    <property type="match status" value="2"/>
</dbReference>
<protein>
    <recommendedName>
        <fullName evidence="3">Protein-tyrosine sulfotransferase</fullName>
    </recommendedName>
</protein>
<dbReference type="InterPro" id="IPR040632">
    <property type="entry name" value="Sulfotransfer_4"/>
</dbReference>
<name>A0A4Z1FSV4_9HELO</name>
<comment type="caution">
    <text evidence="1">The sequence shown here is derived from an EMBL/GenBank/DDBJ whole genome shotgun (WGS) entry which is preliminary data.</text>
</comment>
<dbReference type="AlphaFoldDB" id="A0A4Z1FSV4"/>
<dbReference type="PANTHER" id="PTHR36978">
    <property type="entry name" value="P-LOOP CONTAINING NUCLEOTIDE TRIPHOSPHATE HYDROLASE"/>
    <property type="match status" value="1"/>
</dbReference>
<reference evidence="1 2" key="1">
    <citation type="submission" date="2017-12" db="EMBL/GenBank/DDBJ databases">
        <title>Comparative genomics of Botrytis spp.</title>
        <authorList>
            <person name="Valero-Jimenez C.A."/>
            <person name="Tapia P."/>
            <person name="Veloso J."/>
            <person name="Silva-Moreno E."/>
            <person name="Staats M."/>
            <person name="Valdes J.H."/>
            <person name="Van Kan J.A.L."/>
        </authorList>
    </citation>
    <scope>NUCLEOTIDE SEQUENCE [LARGE SCALE GENOMIC DNA]</scope>
    <source>
        <strain evidence="1 2">Bp0003</strain>
    </source>
</reference>
<proteinExistence type="predicted"/>
<accession>A0A4Z1FSV4</accession>
<evidence type="ECO:0008006" key="3">
    <source>
        <dbReference type="Google" id="ProtNLM"/>
    </source>
</evidence>
<organism evidence="1 2">
    <name type="scientific">Botrytis paeoniae</name>
    <dbReference type="NCBI Taxonomy" id="278948"/>
    <lineage>
        <taxon>Eukaryota</taxon>
        <taxon>Fungi</taxon>
        <taxon>Dikarya</taxon>
        <taxon>Ascomycota</taxon>
        <taxon>Pezizomycotina</taxon>
        <taxon>Leotiomycetes</taxon>
        <taxon>Helotiales</taxon>
        <taxon>Sclerotiniaceae</taxon>
        <taxon>Botrytis</taxon>
    </lineage>
</organism>
<keyword evidence="2" id="KW-1185">Reference proteome</keyword>